<organism evidence="6 7">
    <name type="scientific">Rhizophagus irregularis (strain DAOM 197198w)</name>
    <name type="common">Glomus intraradices</name>
    <dbReference type="NCBI Taxonomy" id="1432141"/>
    <lineage>
        <taxon>Eukaryota</taxon>
        <taxon>Fungi</taxon>
        <taxon>Fungi incertae sedis</taxon>
        <taxon>Mucoromycota</taxon>
        <taxon>Glomeromycotina</taxon>
        <taxon>Glomeromycetes</taxon>
        <taxon>Glomerales</taxon>
        <taxon>Glomeraceae</taxon>
        <taxon>Rhizophagus</taxon>
    </lineage>
</organism>
<dbReference type="AlphaFoldDB" id="A0A015JW03"/>
<evidence type="ECO:0000256" key="3">
    <source>
        <dbReference type="ARBA" id="ARBA00022525"/>
    </source>
</evidence>
<dbReference type="Pfam" id="PF20147">
    <property type="entry name" value="Crinkler"/>
    <property type="match status" value="1"/>
</dbReference>
<feature type="domain" description="Crinkler effector protein N-terminal" evidence="5">
    <location>
        <begin position="11"/>
        <end position="87"/>
    </location>
</feature>
<gene>
    <name evidence="6" type="ORF">RirG_057860</name>
</gene>
<reference evidence="6 7" key="1">
    <citation type="submission" date="2014-02" db="EMBL/GenBank/DDBJ databases">
        <title>Single nucleus genome sequencing reveals high similarity among nuclei of an endomycorrhizal fungus.</title>
        <authorList>
            <person name="Lin K."/>
            <person name="Geurts R."/>
            <person name="Zhang Z."/>
            <person name="Limpens E."/>
            <person name="Saunders D.G."/>
            <person name="Mu D."/>
            <person name="Pang E."/>
            <person name="Cao H."/>
            <person name="Cha H."/>
            <person name="Lin T."/>
            <person name="Zhou Q."/>
            <person name="Shang Y."/>
            <person name="Li Y."/>
            <person name="Ivanov S."/>
            <person name="Sharma T."/>
            <person name="Velzen R.V."/>
            <person name="Ruijter N.D."/>
            <person name="Aanen D.K."/>
            <person name="Win J."/>
            <person name="Kamoun S."/>
            <person name="Bisseling T."/>
            <person name="Huang S."/>
        </authorList>
    </citation>
    <scope>NUCLEOTIDE SEQUENCE [LARGE SCALE GENOMIC DNA]</scope>
    <source>
        <strain evidence="7">DAOM197198w</strain>
    </source>
</reference>
<dbReference type="EMBL" id="JEMT01013853">
    <property type="protein sequence ID" value="EXX73717.1"/>
    <property type="molecule type" value="Genomic_DNA"/>
</dbReference>
<dbReference type="HOGENOM" id="CLU_1125055_0_0_1"/>
<keyword evidence="3" id="KW-0964">Secreted</keyword>
<accession>A0A015JW03</accession>
<proteinExistence type="predicted"/>
<keyword evidence="4" id="KW-0812">Transmembrane</keyword>
<comment type="caution">
    <text evidence="6">The sequence shown here is derived from an EMBL/GenBank/DDBJ whole genome shotgun (WGS) entry which is preliminary data.</text>
</comment>
<comment type="subcellular location">
    <subcellularLocation>
        <location evidence="1">Host cell</location>
    </subcellularLocation>
    <subcellularLocation>
        <location evidence="2">Secreted</location>
    </subcellularLocation>
</comment>
<dbReference type="OrthoDB" id="2397382at2759"/>
<dbReference type="InterPro" id="IPR045379">
    <property type="entry name" value="Crinkler_N"/>
</dbReference>
<evidence type="ECO:0000313" key="6">
    <source>
        <dbReference type="EMBL" id="EXX73717.1"/>
    </source>
</evidence>
<evidence type="ECO:0000256" key="2">
    <source>
        <dbReference type="ARBA" id="ARBA00004613"/>
    </source>
</evidence>
<evidence type="ECO:0000313" key="7">
    <source>
        <dbReference type="Proteomes" id="UP000022910"/>
    </source>
</evidence>
<evidence type="ECO:0000259" key="5">
    <source>
        <dbReference type="Pfam" id="PF20147"/>
    </source>
</evidence>
<sequence>MVFTANETSDINLNCFVRGGTVDNIFVININNNRTVENLKDEIRNVRQDLHQRNFNLYKVTFYQPNEHVVTSVNDNEKGQGEFMESSFVNAQGESTDSQIEIFYYFPTLYMDSLRKKPPYPQDGEKSPIHILIYHSGTDDPPEVGRVLQRNVNAQHNFGIEQVQTLITPDGTRIEFNEDQALLPKDYEPPSMNFHRICFIIFSSFIVPIFFRFVGNIYVGIATIFVVTYMGVYLHVREYSERNCNIV</sequence>
<keyword evidence="7" id="KW-1185">Reference proteome</keyword>
<evidence type="ECO:0000256" key="4">
    <source>
        <dbReference type="SAM" id="Phobius"/>
    </source>
</evidence>
<evidence type="ECO:0000256" key="1">
    <source>
        <dbReference type="ARBA" id="ARBA00004340"/>
    </source>
</evidence>
<keyword evidence="4" id="KW-0472">Membrane</keyword>
<dbReference type="GO" id="GO:0005576">
    <property type="term" value="C:extracellular region"/>
    <property type="evidence" value="ECO:0007669"/>
    <property type="project" value="UniProtKB-SubCell"/>
</dbReference>
<protein>
    <recommendedName>
        <fullName evidence="5">Crinkler effector protein N-terminal domain-containing protein</fullName>
    </recommendedName>
</protein>
<name>A0A015JW03_RHIIW</name>
<feature type="transmembrane region" description="Helical" evidence="4">
    <location>
        <begin position="217"/>
        <end position="236"/>
    </location>
</feature>
<keyword evidence="4" id="KW-1133">Transmembrane helix</keyword>
<dbReference type="Proteomes" id="UP000022910">
    <property type="component" value="Unassembled WGS sequence"/>
</dbReference>
<dbReference type="GO" id="GO:0043657">
    <property type="term" value="C:host cell"/>
    <property type="evidence" value="ECO:0007669"/>
    <property type="project" value="UniProtKB-SubCell"/>
</dbReference>